<dbReference type="RefSeq" id="XP_012182737.1">
    <property type="nucleotide sequence ID" value="XM_012327347.1"/>
</dbReference>
<dbReference type="GeneID" id="24098365"/>
<gene>
    <name evidence="1" type="ORF">FIBRA_05587</name>
</gene>
<name>J4H3L5_9APHY</name>
<dbReference type="InParanoid" id="J4H3L5"/>
<dbReference type="SUPFAM" id="SSF52047">
    <property type="entry name" value="RNI-like"/>
    <property type="match status" value="1"/>
</dbReference>
<accession>J4H3L5</accession>
<evidence type="ECO:0008006" key="3">
    <source>
        <dbReference type="Google" id="ProtNLM"/>
    </source>
</evidence>
<protein>
    <recommendedName>
        <fullName evidence="3">F-box domain-containing protein</fullName>
    </recommendedName>
</protein>
<reference evidence="1 2" key="1">
    <citation type="journal article" date="2012" name="Appl. Environ. Microbiol.">
        <title>Short-read sequencing for genomic analysis of the brown rot fungus Fibroporia radiculosa.</title>
        <authorList>
            <person name="Tang J.D."/>
            <person name="Perkins A.D."/>
            <person name="Sonstegard T.S."/>
            <person name="Schroeder S.G."/>
            <person name="Burgess S.C."/>
            <person name="Diehl S.V."/>
        </authorList>
    </citation>
    <scope>NUCLEOTIDE SEQUENCE [LARGE SCALE GENOMIC DNA]</scope>
    <source>
        <strain evidence="1 2">TFFH 294</strain>
    </source>
</reference>
<dbReference type="InterPro" id="IPR032675">
    <property type="entry name" value="LRR_dom_sf"/>
</dbReference>
<dbReference type="AlphaFoldDB" id="J4H3L5"/>
<dbReference type="Gene3D" id="3.80.10.10">
    <property type="entry name" value="Ribonuclease Inhibitor"/>
    <property type="match status" value="1"/>
</dbReference>
<proteinExistence type="predicted"/>
<organism evidence="1 2">
    <name type="scientific">Fibroporia radiculosa</name>
    <dbReference type="NCBI Taxonomy" id="599839"/>
    <lineage>
        <taxon>Eukaryota</taxon>
        <taxon>Fungi</taxon>
        <taxon>Dikarya</taxon>
        <taxon>Basidiomycota</taxon>
        <taxon>Agaricomycotina</taxon>
        <taxon>Agaricomycetes</taxon>
        <taxon>Polyporales</taxon>
        <taxon>Fibroporiaceae</taxon>
        <taxon>Fibroporia</taxon>
    </lineage>
</organism>
<keyword evidence="2" id="KW-1185">Reference proteome</keyword>
<sequence>MSEIERSLHVMSLHTTPGDVWLPQELWERVVGHLPIDGRRTCLFVSRAFHDHAVRCLFSTVHIFFGAWEDYNVSNDAEEVGDTRSIMSFEILRRIALDGSFAVVIKKVVVHAFTMGRGVFERLNLIEALRRLHNLTSFTWLGLCPRLSSDVVDTLATSCPWLEQVSIPIPMRASLPLHRLIRLTSIILSTWCEEEDEHYLDDDVEEIRRVIETNCGALKEMEINGRVFHAAPVKNLSHLTHLELYDAVAENLEPLLQHCPQLQSLMLFPRPNCISHFITMLASNKSSFPCLTSFKLVQDDGDTWMPAACDISSLIEFLQAKPKMRRFDCKLYSTREILVPLLRALPTMKALRILGLSLHFPEITQDDVQTFDPRFCATLTALRLRLGSETTTVNKESVLSLWALFTQLQFTSLIFACATELTVQELVQSGSGRLKLINYNGKMHPIERSDNDVEVLGPWSERKSAFRSVDDLGEDDWDWVIRHYSA</sequence>
<evidence type="ECO:0000313" key="2">
    <source>
        <dbReference type="Proteomes" id="UP000006352"/>
    </source>
</evidence>
<dbReference type="HOGENOM" id="CLU_040574_0_0_1"/>
<evidence type="ECO:0000313" key="1">
    <source>
        <dbReference type="EMBL" id="CCM03454.1"/>
    </source>
</evidence>
<dbReference type="OrthoDB" id="3238099at2759"/>
<dbReference type="Proteomes" id="UP000006352">
    <property type="component" value="Unassembled WGS sequence"/>
</dbReference>
<dbReference type="EMBL" id="HE797114">
    <property type="protein sequence ID" value="CCM03454.1"/>
    <property type="molecule type" value="Genomic_DNA"/>
</dbReference>